<evidence type="ECO:0000313" key="2">
    <source>
        <dbReference type="Proteomes" id="UP000184386"/>
    </source>
</evidence>
<accession>A0A1M6PMG9</accession>
<name>A0A1M6PMG9_9FIRM</name>
<sequence>MSAFLGPIHYWVFHKITLQEELIQDMIKASSENNWDSKLEEKLSEACGTIENKPLEDIIDGANIHGWLQSRISVTEGRLSLAVTELLKAEPERKKELIRIAFEFGKKHGVPENADTEEAFQAICDSLIDGMPCDRVNEVLEQSELITRWQQTACVHSSYWEQLGETSEVYYELRRAIIEGMLSSTRLSFHAEEGNIYELVMQ</sequence>
<proteinExistence type="predicted"/>
<dbReference type="AlphaFoldDB" id="A0A1M6PMG9"/>
<dbReference type="STRING" id="1121322.SAMN02745136_01656"/>
<dbReference type="OrthoDB" id="9777242at2"/>
<dbReference type="Proteomes" id="UP000184386">
    <property type="component" value="Unassembled WGS sequence"/>
</dbReference>
<dbReference type="EMBL" id="FRAC01000009">
    <property type="protein sequence ID" value="SHK09113.1"/>
    <property type="molecule type" value="Genomic_DNA"/>
</dbReference>
<reference evidence="1 2" key="1">
    <citation type="submission" date="2016-11" db="EMBL/GenBank/DDBJ databases">
        <authorList>
            <person name="Jaros S."/>
            <person name="Januszkiewicz K."/>
            <person name="Wedrychowicz H."/>
        </authorList>
    </citation>
    <scope>NUCLEOTIDE SEQUENCE [LARGE SCALE GENOMIC DNA]</scope>
    <source>
        <strain evidence="1 2">DSM 15929</strain>
    </source>
</reference>
<dbReference type="RefSeq" id="WP_073274731.1">
    <property type="nucleotide sequence ID" value="NZ_FRAC01000009.1"/>
</dbReference>
<gene>
    <name evidence="1" type="ORF">SAMN02745136_01656</name>
</gene>
<organism evidence="1 2">
    <name type="scientific">Anaerocolumna jejuensis DSM 15929</name>
    <dbReference type="NCBI Taxonomy" id="1121322"/>
    <lineage>
        <taxon>Bacteria</taxon>
        <taxon>Bacillati</taxon>
        <taxon>Bacillota</taxon>
        <taxon>Clostridia</taxon>
        <taxon>Lachnospirales</taxon>
        <taxon>Lachnospiraceae</taxon>
        <taxon>Anaerocolumna</taxon>
    </lineage>
</organism>
<keyword evidence="2" id="KW-1185">Reference proteome</keyword>
<evidence type="ECO:0000313" key="1">
    <source>
        <dbReference type="EMBL" id="SHK09113.1"/>
    </source>
</evidence>
<protein>
    <submittedName>
        <fullName evidence="1">Uncharacterized protein</fullName>
    </submittedName>
</protein>